<feature type="transmembrane region" description="Helical" evidence="6">
    <location>
        <begin position="28"/>
        <end position="48"/>
    </location>
</feature>
<evidence type="ECO:0000256" key="4">
    <source>
        <dbReference type="ARBA" id="ARBA00022989"/>
    </source>
</evidence>
<feature type="transmembrane region" description="Helical" evidence="6">
    <location>
        <begin position="55"/>
        <end position="75"/>
    </location>
</feature>
<protein>
    <submittedName>
        <fullName evidence="8">Progestin and adipoQ receptor family member 3-like</fullName>
    </submittedName>
</protein>
<sequence length="194" mass="22512">FCMLCSTGYHIFCCHSENVAKWWLSMDLVGISMGLLGCYVPAIYYAFFCNEFWRCIYLVIVSCLMVVTLAVQLHPRYLSSNWSIRRLILLCGVVGFGVLPVIHWIHLQGGYRTPIVMEFLPKVTVMYILGILALLFYATKFPERCCPGKVDYIGSSHQWWHITIIIAFFWWHQCGLLLMQFRYDNPCSETLSVI</sequence>
<feature type="transmembrane region" description="Helical" evidence="6">
    <location>
        <begin position="119"/>
        <end position="139"/>
    </location>
</feature>
<name>A0ABM0M0M9_SACKO</name>
<comment type="subcellular location">
    <subcellularLocation>
        <location evidence="1">Membrane</location>
        <topology evidence="1">Multi-pass membrane protein</topology>
    </subcellularLocation>
</comment>
<dbReference type="Pfam" id="PF03006">
    <property type="entry name" value="HlyIII"/>
    <property type="match status" value="1"/>
</dbReference>
<evidence type="ECO:0000313" key="7">
    <source>
        <dbReference type="Proteomes" id="UP000694865"/>
    </source>
</evidence>
<dbReference type="RefSeq" id="XP_006813570.1">
    <property type="nucleotide sequence ID" value="XM_006813507.1"/>
</dbReference>
<dbReference type="PANTHER" id="PTHR20855:SF15">
    <property type="entry name" value="PROGESTIN AND ADIPOQ RECEPTOR FAMILY MEMBER 3"/>
    <property type="match status" value="1"/>
</dbReference>
<dbReference type="GeneID" id="102801468"/>
<feature type="non-terminal residue" evidence="8">
    <location>
        <position position="1"/>
    </location>
</feature>
<gene>
    <name evidence="8" type="primary">LOC102801468</name>
</gene>
<evidence type="ECO:0000256" key="2">
    <source>
        <dbReference type="ARBA" id="ARBA00007018"/>
    </source>
</evidence>
<evidence type="ECO:0000256" key="1">
    <source>
        <dbReference type="ARBA" id="ARBA00004141"/>
    </source>
</evidence>
<evidence type="ECO:0000256" key="5">
    <source>
        <dbReference type="ARBA" id="ARBA00023136"/>
    </source>
</evidence>
<proteinExistence type="inferred from homology"/>
<keyword evidence="7" id="KW-1185">Reference proteome</keyword>
<dbReference type="PANTHER" id="PTHR20855">
    <property type="entry name" value="ADIPOR/PROGESTIN RECEPTOR-RELATED"/>
    <property type="match status" value="1"/>
</dbReference>
<keyword evidence="3 6" id="KW-0812">Transmembrane</keyword>
<keyword evidence="4 6" id="KW-1133">Transmembrane helix</keyword>
<reference evidence="8" key="1">
    <citation type="submission" date="2025-08" db="UniProtKB">
        <authorList>
            <consortium name="RefSeq"/>
        </authorList>
    </citation>
    <scope>IDENTIFICATION</scope>
    <source>
        <tissue evidence="8">Testes</tissue>
    </source>
</reference>
<keyword evidence="5 6" id="KW-0472">Membrane</keyword>
<dbReference type="Proteomes" id="UP000694865">
    <property type="component" value="Unplaced"/>
</dbReference>
<dbReference type="InterPro" id="IPR004254">
    <property type="entry name" value="AdipoR/HlyIII-related"/>
</dbReference>
<comment type="similarity">
    <text evidence="2">Belongs to the ADIPOR family.</text>
</comment>
<feature type="transmembrane region" description="Helical" evidence="6">
    <location>
        <begin position="87"/>
        <end position="107"/>
    </location>
</feature>
<evidence type="ECO:0000313" key="8">
    <source>
        <dbReference type="RefSeq" id="XP_006813570.1"/>
    </source>
</evidence>
<evidence type="ECO:0000256" key="6">
    <source>
        <dbReference type="SAM" id="Phobius"/>
    </source>
</evidence>
<organism evidence="7 8">
    <name type="scientific">Saccoglossus kowalevskii</name>
    <name type="common">Acorn worm</name>
    <dbReference type="NCBI Taxonomy" id="10224"/>
    <lineage>
        <taxon>Eukaryota</taxon>
        <taxon>Metazoa</taxon>
        <taxon>Hemichordata</taxon>
        <taxon>Enteropneusta</taxon>
        <taxon>Harrimaniidae</taxon>
        <taxon>Saccoglossus</taxon>
    </lineage>
</organism>
<feature type="transmembrane region" description="Helical" evidence="6">
    <location>
        <begin position="159"/>
        <end position="179"/>
    </location>
</feature>
<accession>A0ABM0M0M9</accession>
<evidence type="ECO:0000256" key="3">
    <source>
        <dbReference type="ARBA" id="ARBA00022692"/>
    </source>
</evidence>